<keyword evidence="3 5" id="KW-0067">ATP-binding</keyword>
<dbReference type="GO" id="GO:0005524">
    <property type="term" value="F:ATP binding"/>
    <property type="evidence" value="ECO:0007669"/>
    <property type="project" value="UniProtKB-KW"/>
</dbReference>
<dbReference type="InterPro" id="IPR003439">
    <property type="entry name" value="ABC_transporter-like_ATP-bd"/>
</dbReference>
<keyword evidence="2" id="KW-0547">Nucleotide-binding</keyword>
<keyword evidence="6" id="KW-1185">Reference proteome</keyword>
<sequence length="241" mass="26533">MAAAYLRVQNLTKSYGSKAALRGISLTAHSGEVLAVLGKNGAGKTSFIHSVLGMHSYQASRMELFGQNYTNQQRPLSTRQRLGVMMQVGALSANLTVAEQLDLFCSYYTNGASVTELITQFELQEIAPQRFGRLSGGQRQQVLLALSVAGHPDLLFLDEPTVGMDVEVRHRLWQHIQNYRAKGCAIVLTTHYIEEAERLADRVAILREGQLIASGSVAEVVGDETSLENAYLKLMQEKQHA</sequence>
<organism evidence="5 6">
    <name type="scientific">Pseudidiomarina piscicola</name>
    <dbReference type="NCBI Taxonomy" id="2614830"/>
    <lineage>
        <taxon>Bacteria</taxon>
        <taxon>Pseudomonadati</taxon>
        <taxon>Pseudomonadota</taxon>
        <taxon>Gammaproteobacteria</taxon>
        <taxon>Alteromonadales</taxon>
        <taxon>Idiomarinaceae</taxon>
        <taxon>Pseudidiomarina</taxon>
    </lineage>
</organism>
<dbReference type="Proteomes" id="UP000481517">
    <property type="component" value="Unassembled WGS sequence"/>
</dbReference>
<proteinExistence type="predicted"/>
<accession>A0A6S6WL33</accession>
<evidence type="ECO:0000256" key="3">
    <source>
        <dbReference type="ARBA" id="ARBA00022840"/>
    </source>
</evidence>
<dbReference type="InterPro" id="IPR003593">
    <property type="entry name" value="AAA+_ATPase"/>
</dbReference>
<evidence type="ECO:0000313" key="5">
    <source>
        <dbReference type="EMBL" id="CAB0150763.1"/>
    </source>
</evidence>
<dbReference type="PANTHER" id="PTHR42711">
    <property type="entry name" value="ABC TRANSPORTER ATP-BINDING PROTEIN"/>
    <property type="match status" value="1"/>
</dbReference>
<evidence type="ECO:0000256" key="2">
    <source>
        <dbReference type="ARBA" id="ARBA00022741"/>
    </source>
</evidence>
<protein>
    <submittedName>
        <fullName evidence="5">Putative ABC transporter ATP-binding protein YbhF</fullName>
    </submittedName>
</protein>
<dbReference type="InterPro" id="IPR050763">
    <property type="entry name" value="ABC_transporter_ATP-binding"/>
</dbReference>
<dbReference type="PANTHER" id="PTHR42711:SF17">
    <property type="entry name" value="ABC TRANSPORTER ATP-BINDING PROTEIN"/>
    <property type="match status" value="1"/>
</dbReference>
<dbReference type="RefSeq" id="WP_173920211.1">
    <property type="nucleotide sequence ID" value="NZ_CADCXY010000002.1"/>
</dbReference>
<dbReference type="InterPro" id="IPR027417">
    <property type="entry name" value="P-loop_NTPase"/>
</dbReference>
<dbReference type="AlphaFoldDB" id="A0A6S6WL33"/>
<dbReference type="CDD" id="cd03230">
    <property type="entry name" value="ABC_DR_subfamily_A"/>
    <property type="match status" value="1"/>
</dbReference>
<evidence type="ECO:0000259" key="4">
    <source>
        <dbReference type="PROSITE" id="PS50893"/>
    </source>
</evidence>
<dbReference type="PROSITE" id="PS50893">
    <property type="entry name" value="ABC_TRANSPORTER_2"/>
    <property type="match status" value="1"/>
</dbReference>
<evidence type="ECO:0000256" key="1">
    <source>
        <dbReference type="ARBA" id="ARBA00022448"/>
    </source>
</evidence>
<dbReference type="Gene3D" id="3.40.50.300">
    <property type="entry name" value="P-loop containing nucleotide triphosphate hydrolases"/>
    <property type="match status" value="1"/>
</dbReference>
<dbReference type="GO" id="GO:0016887">
    <property type="term" value="F:ATP hydrolysis activity"/>
    <property type="evidence" value="ECO:0007669"/>
    <property type="project" value="InterPro"/>
</dbReference>
<dbReference type="EMBL" id="CADCXY010000002">
    <property type="protein sequence ID" value="CAB0150763.1"/>
    <property type="molecule type" value="Genomic_DNA"/>
</dbReference>
<dbReference type="Pfam" id="PF00005">
    <property type="entry name" value="ABC_tran"/>
    <property type="match status" value="1"/>
</dbReference>
<evidence type="ECO:0000313" key="6">
    <source>
        <dbReference type="Proteomes" id="UP000481517"/>
    </source>
</evidence>
<reference evidence="5 6" key="1">
    <citation type="submission" date="2020-02" db="EMBL/GenBank/DDBJ databases">
        <authorList>
            <person name="Rodrigo-Torres L."/>
            <person name="Arahal R. D."/>
            <person name="Lucena T."/>
        </authorList>
    </citation>
    <scope>NUCLEOTIDE SEQUENCE [LARGE SCALE GENOMIC DNA]</scope>
    <source>
        <strain evidence="5 6">CECT 9734</strain>
    </source>
</reference>
<gene>
    <name evidence="5" type="primary">ybhF</name>
    <name evidence="5" type="ORF">PSI9734_01204</name>
</gene>
<name>A0A6S6WL33_9GAMM</name>
<dbReference type="SUPFAM" id="SSF52540">
    <property type="entry name" value="P-loop containing nucleoside triphosphate hydrolases"/>
    <property type="match status" value="1"/>
</dbReference>
<dbReference type="SMART" id="SM00382">
    <property type="entry name" value="AAA"/>
    <property type="match status" value="1"/>
</dbReference>
<keyword evidence="1" id="KW-0813">Transport</keyword>
<feature type="domain" description="ABC transporter" evidence="4">
    <location>
        <begin position="6"/>
        <end position="233"/>
    </location>
</feature>